<feature type="region of interest" description="Disordered" evidence="1">
    <location>
        <begin position="53"/>
        <end position="102"/>
    </location>
</feature>
<feature type="compositionally biased region" description="Low complexity" evidence="1">
    <location>
        <begin position="77"/>
        <end position="101"/>
    </location>
</feature>
<evidence type="ECO:0000256" key="2">
    <source>
        <dbReference type="SAM" id="SignalP"/>
    </source>
</evidence>
<keyword evidence="2" id="KW-0732">Signal</keyword>
<dbReference type="Proteomes" id="UP000321204">
    <property type="component" value="Chromosome"/>
</dbReference>
<dbReference type="KEGG" id="fgg:FSB75_12865"/>
<feature type="signal peptide" evidence="2">
    <location>
        <begin position="1"/>
        <end position="18"/>
    </location>
</feature>
<evidence type="ECO:0000313" key="4">
    <source>
        <dbReference type="Proteomes" id="UP000321204"/>
    </source>
</evidence>
<proteinExistence type="predicted"/>
<keyword evidence="4" id="KW-1185">Reference proteome</keyword>
<name>A0A5B8UK28_9BACT</name>
<protein>
    <recommendedName>
        <fullName evidence="5">TonB C-terminal domain-containing protein</fullName>
    </recommendedName>
</protein>
<dbReference type="OrthoDB" id="675541at2"/>
<dbReference type="EMBL" id="CP042433">
    <property type="protein sequence ID" value="QEC56752.1"/>
    <property type="molecule type" value="Genomic_DNA"/>
</dbReference>
<accession>A0A5B8UK28</accession>
<gene>
    <name evidence="3" type="ORF">FSB75_12865</name>
</gene>
<feature type="chain" id="PRO_5022880928" description="TonB C-terminal domain-containing protein" evidence="2">
    <location>
        <begin position="19"/>
        <end position="206"/>
    </location>
</feature>
<reference evidence="3 4" key="1">
    <citation type="journal article" date="2015" name="Int. J. Syst. Evol. Microbiol.">
        <title>Flavisolibacter ginsenosidimutans sp. nov., with ginsenoside-converting activity isolated from soil used for cultivating ginseng.</title>
        <authorList>
            <person name="Zhao Y."/>
            <person name="Liu Q."/>
            <person name="Kang M.S."/>
            <person name="Jin F."/>
            <person name="Yu H."/>
            <person name="Im W.T."/>
        </authorList>
    </citation>
    <scope>NUCLEOTIDE SEQUENCE [LARGE SCALE GENOMIC DNA]</scope>
    <source>
        <strain evidence="3 4">Gsoil 636</strain>
    </source>
</reference>
<dbReference type="RefSeq" id="WP_146788115.1">
    <property type="nucleotide sequence ID" value="NZ_BAABIO010000003.1"/>
</dbReference>
<sequence>MKKGILFFLLIAAFAANAQQKQSLKDLLYGGKLKADSNSVVRKNEDLSARIDTATKKQAEPEAPKAVTPATSEPQKTETATTNTATSGEATDSSITTTAAAKPAPVKSTNKIWKEYADSLTKVLSAEVLPSKKIKKDTYFITVEYEINTDGTVNVLNLTSSPENAFLQSEVKTRMDLGTPQLAPVLDSTGKARKVKRRTSFSLTKE</sequence>
<organism evidence="3 4">
    <name type="scientific">Flavisolibacter ginsenosidimutans</name>
    <dbReference type="NCBI Taxonomy" id="661481"/>
    <lineage>
        <taxon>Bacteria</taxon>
        <taxon>Pseudomonadati</taxon>
        <taxon>Bacteroidota</taxon>
        <taxon>Chitinophagia</taxon>
        <taxon>Chitinophagales</taxon>
        <taxon>Chitinophagaceae</taxon>
        <taxon>Flavisolibacter</taxon>
    </lineage>
</organism>
<feature type="compositionally biased region" description="Basic and acidic residues" evidence="1">
    <location>
        <begin position="53"/>
        <end position="63"/>
    </location>
</feature>
<dbReference type="AlphaFoldDB" id="A0A5B8UK28"/>
<evidence type="ECO:0000256" key="1">
    <source>
        <dbReference type="SAM" id="MobiDB-lite"/>
    </source>
</evidence>
<evidence type="ECO:0008006" key="5">
    <source>
        <dbReference type="Google" id="ProtNLM"/>
    </source>
</evidence>
<evidence type="ECO:0000313" key="3">
    <source>
        <dbReference type="EMBL" id="QEC56752.1"/>
    </source>
</evidence>